<dbReference type="PANTHER" id="PTHR23502">
    <property type="entry name" value="MAJOR FACILITATOR SUPERFAMILY"/>
    <property type="match status" value="1"/>
</dbReference>
<sequence>MDCHLHSPAPVARPPPVYSPEKSAYLNYVTSESSTPEHTFASLSSFPSHHKAIKFGRGRYSDIELVPQPSDDPRDPLNWSQLRKNLSLAPLLIIVGLVGAMKTAFVTTGGAMAAHYRVSYTAIAALTAVPVIIASLTGFLSSVAAKLWGKRPVYMASTVLLVIGSIWNCTATNSYSSCMGARALQGLGWGAFDTLVMASIRDMYYEHERNMPMSVYNIVSITTTWGFPLIGGVASRNTTSFTVQFIIISAFFLPAIPLFALCASETAFDRSMAVTPPPPAPGFGGGPPWRPWRFRHRFNRETIAQYVRDNVRPFSFAGPKTLPTLLQTPRALFAPTTCLLFLLSSISHGTLWGLSMSNALLVTPLPLALDAANIGTLMTGPWMVGAAVVGGFCFYNVYFHKFTGKVTYAIVAAGTFLVLIGLLTFGLGLDNFMTHQASSPNRFFISEAASQISLPLLSLQLGTLAGGLYTFDAAIRPLLARSASFTSSSIAVAQRSIGDMHAGVVVLRGIAAGIFILCMPTAIAQAGGLKAATLALAIAQVLIAAAAVCLWRFCDETIWRADGKAMGLVDLRLLKQSTSFFDHD</sequence>
<keyword evidence="5 6" id="KW-0472">Membrane</keyword>
<protein>
    <submittedName>
        <fullName evidence="7">Major facilitator superfamily transporter</fullName>
    </submittedName>
</protein>
<dbReference type="Gene3D" id="1.20.1250.20">
    <property type="entry name" value="MFS general substrate transporter like domains"/>
    <property type="match status" value="1"/>
</dbReference>
<feature type="transmembrane region" description="Helical" evidence="6">
    <location>
        <begin position="448"/>
        <end position="471"/>
    </location>
</feature>
<dbReference type="InParanoid" id="A0A151GQ71"/>
<evidence type="ECO:0000256" key="6">
    <source>
        <dbReference type="SAM" id="Phobius"/>
    </source>
</evidence>
<dbReference type="Pfam" id="PF07690">
    <property type="entry name" value="MFS_1"/>
    <property type="match status" value="1"/>
</dbReference>
<keyword evidence="4 6" id="KW-1133">Transmembrane helix</keyword>
<feature type="transmembrane region" description="Helical" evidence="6">
    <location>
        <begin position="88"/>
        <end position="114"/>
    </location>
</feature>
<dbReference type="InterPro" id="IPR036259">
    <property type="entry name" value="MFS_trans_sf"/>
</dbReference>
<dbReference type="SUPFAM" id="SSF103473">
    <property type="entry name" value="MFS general substrate transporter"/>
    <property type="match status" value="1"/>
</dbReference>
<feature type="transmembrane region" description="Helical" evidence="6">
    <location>
        <begin position="532"/>
        <end position="554"/>
    </location>
</feature>
<reference evidence="7 8" key="1">
    <citation type="journal article" date="2016" name="Sci. Rep.">
        <title>Insights into Adaptations to a Near-Obligate Nematode Endoparasitic Lifestyle from the Finished Genome of Drechmeria coniospora.</title>
        <authorList>
            <person name="Zhang L."/>
            <person name="Zhou Z."/>
            <person name="Guo Q."/>
            <person name="Fokkens L."/>
            <person name="Miskei M."/>
            <person name="Pocsi I."/>
            <person name="Zhang W."/>
            <person name="Chen M."/>
            <person name="Wang L."/>
            <person name="Sun Y."/>
            <person name="Donzelli B.G."/>
            <person name="Gibson D.M."/>
            <person name="Nelson D.R."/>
            <person name="Luo J.G."/>
            <person name="Rep M."/>
            <person name="Liu H."/>
            <person name="Yang S."/>
            <person name="Wang J."/>
            <person name="Krasnoff S.B."/>
            <person name="Xu Y."/>
            <person name="Molnar I."/>
            <person name="Lin M."/>
        </authorList>
    </citation>
    <scope>NUCLEOTIDE SEQUENCE [LARGE SCALE GENOMIC DNA]</scope>
    <source>
        <strain evidence="7 8">ARSEF 6962</strain>
    </source>
</reference>
<dbReference type="GO" id="GO:0022857">
    <property type="term" value="F:transmembrane transporter activity"/>
    <property type="evidence" value="ECO:0007669"/>
    <property type="project" value="InterPro"/>
</dbReference>
<feature type="transmembrane region" description="Helical" evidence="6">
    <location>
        <begin position="505"/>
        <end position="526"/>
    </location>
</feature>
<feature type="transmembrane region" description="Helical" evidence="6">
    <location>
        <begin position="406"/>
        <end position="428"/>
    </location>
</feature>
<evidence type="ECO:0000256" key="1">
    <source>
        <dbReference type="ARBA" id="ARBA00004141"/>
    </source>
</evidence>
<dbReference type="AlphaFoldDB" id="A0A151GQ71"/>
<dbReference type="GO" id="GO:0016020">
    <property type="term" value="C:membrane"/>
    <property type="evidence" value="ECO:0007669"/>
    <property type="project" value="UniProtKB-SubCell"/>
</dbReference>
<feature type="transmembrane region" description="Helical" evidence="6">
    <location>
        <begin position="374"/>
        <end position="399"/>
    </location>
</feature>
<feature type="transmembrane region" description="Helical" evidence="6">
    <location>
        <begin position="332"/>
        <end position="354"/>
    </location>
</feature>
<feature type="transmembrane region" description="Helical" evidence="6">
    <location>
        <begin position="241"/>
        <end position="262"/>
    </location>
</feature>
<gene>
    <name evidence="7" type="ORF">DCS_00376</name>
</gene>
<accession>A0A151GQ71</accession>
<dbReference type="Proteomes" id="UP000076580">
    <property type="component" value="Chromosome 01"/>
</dbReference>
<dbReference type="EMBL" id="LAYC01000001">
    <property type="protein sequence ID" value="KYK59246.1"/>
    <property type="molecule type" value="Genomic_DNA"/>
</dbReference>
<dbReference type="InterPro" id="IPR011701">
    <property type="entry name" value="MFS"/>
</dbReference>
<comment type="subcellular location">
    <subcellularLocation>
        <location evidence="1">Membrane</location>
        <topology evidence="1">Multi-pass membrane protein</topology>
    </subcellularLocation>
</comment>
<keyword evidence="3 6" id="KW-0812">Transmembrane</keyword>
<keyword evidence="8" id="KW-1185">Reference proteome</keyword>
<proteinExistence type="inferred from homology"/>
<dbReference type="STRING" id="98403.A0A151GQ71"/>
<comment type="caution">
    <text evidence="7">The sequence shown here is derived from an EMBL/GenBank/DDBJ whole genome shotgun (WGS) entry which is preliminary data.</text>
</comment>
<dbReference type="PANTHER" id="PTHR23502:SF68">
    <property type="entry name" value="MULTIDRUG TRANSPORTER, PUTATIVE (AFU_ORTHOLOGUE AFUA_3G01120)-RELATED"/>
    <property type="match status" value="1"/>
</dbReference>
<name>A0A151GQ71_DRECN</name>
<comment type="similarity">
    <text evidence="2">Belongs to the major facilitator superfamily.</text>
</comment>
<dbReference type="GeneID" id="63713019"/>
<evidence type="ECO:0000313" key="7">
    <source>
        <dbReference type="EMBL" id="KYK59246.1"/>
    </source>
</evidence>
<evidence type="ECO:0000256" key="3">
    <source>
        <dbReference type="ARBA" id="ARBA00022692"/>
    </source>
</evidence>
<evidence type="ECO:0000313" key="8">
    <source>
        <dbReference type="Proteomes" id="UP000076580"/>
    </source>
</evidence>
<organism evidence="7 8">
    <name type="scientific">Drechmeria coniospora</name>
    <name type="common">Nematophagous fungus</name>
    <name type="synonym">Meria coniospora</name>
    <dbReference type="NCBI Taxonomy" id="98403"/>
    <lineage>
        <taxon>Eukaryota</taxon>
        <taxon>Fungi</taxon>
        <taxon>Dikarya</taxon>
        <taxon>Ascomycota</taxon>
        <taxon>Pezizomycotina</taxon>
        <taxon>Sordariomycetes</taxon>
        <taxon>Hypocreomycetidae</taxon>
        <taxon>Hypocreales</taxon>
        <taxon>Ophiocordycipitaceae</taxon>
        <taxon>Drechmeria</taxon>
    </lineage>
</organism>
<feature type="transmembrane region" description="Helical" evidence="6">
    <location>
        <begin position="120"/>
        <end position="141"/>
    </location>
</feature>
<dbReference type="RefSeq" id="XP_040658598.1">
    <property type="nucleotide sequence ID" value="XM_040797715.1"/>
</dbReference>
<evidence type="ECO:0000256" key="2">
    <source>
        <dbReference type="ARBA" id="ARBA00008335"/>
    </source>
</evidence>
<evidence type="ECO:0000256" key="5">
    <source>
        <dbReference type="ARBA" id="ARBA00023136"/>
    </source>
</evidence>
<evidence type="ECO:0000256" key="4">
    <source>
        <dbReference type="ARBA" id="ARBA00022989"/>
    </source>
</evidence>
<feature type="transmembrane region" description="Helical" evidence="6">
    <location>
        <begin position="216"/>
        <end position="235"/>
    </location>
</feature>